<keyword evidence="4" id="KW-0539">Nucleus</keyword>
<feature type="compositionally biased region" description="Acidic residues" evidence="5">
    <location>
        <begin position="107"/>
        <end position="117"/>
    </location>
</feature>
<evidence type="ECO:0000256" key="3">
    <source>
        <dbReference type="ARBA" id="ARBA00022490"/>
    </source>
</evidence>
<keyword evidence="3" id="KW-0963">Cytoplasm</keyword>
<evidence type="ECO:0000256" key="2">
    <source>
        <dbReference type="ARBA" id="ARBA00004496"/>
    </source>
</evidence>
<reference evidence="6" key="1">
    <citation type="submission" date="2021-03" db="EMBL/GenBank/DDBJ databases">
        <title>Comparative genomics and phylogenomic investigation of the class Geoglossomycetes provide insights into ecological specialization and systematics.</title>
        <authorList>
            <person name="Melie T."/>
            <person name="Pirro S."/>
            <person name="Miller A.N."/>
            <person name="Quandt A."/>
        </authorList>
    </citation>
    <scope>NUCLEOTIDE SEQUENCE</scope>
    <source>
        <strain evidence="6">GBOQ0MN5Z8</strain>
    </source>
</reference>
<feature type="region of interest" description="Disordered" evidence="5">
    <location>
        <begin position="246"/>
        <end position="307"/>
    </location>
</feature>
<evidence type="ECO:0000256" key="1">
    <source>
        <dbReference type="ARBA" id="ARBA00004123"/>
    </source>
</evidence>
<evidence type="ECO:0000313" key="6">
    <source>
        <dbReference type="EMBL" id="KAH0539096.1"/>
    </source>
</evidence>
<dbReference type="Proteomes" id="UP000698800">
    <property type="component" value="Unassembled WGS sequence"/>
</dbReference>
<keyword evidence="7" id="KW-1185">Reference proteome</keyword>
<feature type="compositionally biased region" description="Basic and acidic residues" evidence="5">
    <location>
        <begin position="457"/>
        <end position="482"/>
    </location>
</feature>
<dbReference type="EMBL" id="JAGHQL010000086">
    <property type="protein sequence ID" value="KAH0539096.1"/>
    <property type="molecule type" value="Genomic_DNA"/>
</dbReference>
<feature type="compositionally biased region" description="Basic and acidic residues" evidence="5">
    <location>
        <begin position="402"/>
        <end position="422"/>
    </location>
</feature>
<feature type="compositionally biased region" description="Low complexity" evidence="5">
    <location>
        <begin position="254"/>
        <end position="263"/>
    </location>
</feature>
<evidence type="ECO:0000256" key="5">
    <source>
        <dbReference type="SAM" id="MobiDB-lite"/>
    </source>
</evidence>
<feature type="region of interest" description="Disordered" evidence="5">
    <location>
        <begin position="54"/>
        <end position="135"/>
    </location>
</feature>
<comment type="caution">
    <text evidence="6">The sequence shown here is derived from an EMBL/GenBank/DDBJ whole genome shotgun (WGS) entry which is preliminary data.</text>
</comment>
<feature type="compositionally biased region" description="Polar residues" evidence="5">
    <location>
        <begin position="445"/>
        <end position="455"/>
    </location>
</feature>
<sequence>MATLDGSCSGSTKRAEYLQRLEVPTAEKMEQIAEEQERNEEAIKEAKYRHIIQPMPKHARGNDSVNSVGHPAVGHETYKRSSGDSEAREVWKRAAEIARRAGHDDEVSPDEDEEELTEEQRDARKREKQEETAALKKHAKMMDLQYFLEMVDRESHRYGSNLRAYHQEWKKADTTENFFYWLDYGEGKQISLSSCPRDRLDREQVRYLSREERLDYLVKIDNEGRLCWAKNGARINTSERYKDSIHGIVPAGDTAPAYPPEATATRERPQTPSSHSSVSPSSSSSSSTSSSSSHERNPYASDQLSQAKGLSKVRQVSAATIFNRLLRKTVRRNTWIFVHTINNSGHYRPPASNFRSFIHMLKASGTDMSRVSISKSYAVLVGLEAYTRTRRKIKSVYQSVHTRTDSVLHPKATAGKEKEERSQNVGKKQGFSEKQEDEEKASILSALQKSHTHPQTIRHEIHPKEQTGESKAPDGGEGRSTT</sequence>
<evidence type="ECO:0000313" key="7">
    <source>
        <dbReference type="Proteomes" id="UP000698800"/>
    </source>
</evidence>
<feature type="region of interest" description="Disordered" evidence="5">
    <location>
        <begin position="397"/>
        <end position="482"/>
    </location>
</feature>
<feature type="compositionally biased region" description="Low complexity" evidence="5">
    <location>
        <begin position="271"/>
        <end position="292"/>
    </location>
</feature>
<dbReference type="AlphaFoldDB" id="A0A9P8I0T8"/>
<dbReference type="PANTHER" id="PTHR31250:SF27">
    <property type="entry name" value="IQ DOMAIN-CONTAINING PROTEIN IQM5"/>
    <property type="match status" value="1"/>
</dbReference>
<dbReference type="GO" id="GO:0005737">
    <property type="term" value="C:cytoplasm"/>
    <property type="evidence" value="ECO:0007669"/>
    <property type="project" value="UniProtKB-SubCell"/>
</dbReference>
<dbReference type="PANTHER" id="PTHR31250">
    <property type="entry name" value="IQ DOMAIN-CONTAINING PROTEIN IQM3"/>
    <property type="match status" value="1"/>
</dbReference>
<dbReference type="GO" id="GO:0005634">
    <property type="term" value="C:nucleus"/>
    <property type="evidence" value="ECO:0007669"/>
    <property type="project" value="UniProtKB-SubCell"/>
</dbReference>
<gene>
    <name evidence="6" type="ORF">FGG08_004334</name>
</gene>
<feature type="compositionally biased region" description="Basic and acidic residues" evidence="5">
    <location>
        <begin position="76"/>
        <end position="106"/>
    </location>
</feature>
<proteinExistence type="predicted"/>
<accession>A0A9P8I0T8</accession>
<dbReference type="InterPro" id="IPR044159">
    <property type="entry name" value="IQM"/>
</dbReference>
<organism evidence="6 7">
    <name type="scientific">Glutinoglossum americanum</name>
    <dbReference type="NCBI Taxonomy" id="1670608"/>
    <lineage>
        <taxon>Eukaryota</taxon>
        <taxon>Fungi</taxon>
        <taxon>Dikarya</taxon>
        <taxon>Ascomycota</taxon>
        <taxon>Pezizomycotina</taxon>
        <taxon>Geoglossomycetes</taxon>
        <taxon>Geoglossales</taxon>
        <taxon>Geoglossaceae</taxon>
        <taxon>Glutinoglossum</taxon>
    </lineage>
</organism>
<comment type="subcellular location">
    <subcellularLocation>
        <location evidence="2">Cytoplasm</location>
    </subcellularLocation>
    <subcellularLocation>
        <location evidence="1">Nucleus</location>
    </subcellularLocation>
</comment>
<evidence type="ECO:0000256" key="4">
    <source>
        <dbReference type="ARBA" id="ARBA00023242"/>
    </source>
</evidence>
<name>A0A9P8I0T8_9PEZI</name>
<feature type="compositionally biased region" description="Basic and acidic residues" evidence="5">
    <location>
        <begin position="118"/>
        <end position="134"/>
    </location>
</feature>
<protein>
    <submittedName>
        <fullName evidence="6">Uncharacterized protein</fullName>
    </submittedName>
</protein>
<dbReference type="OrthoDB" id="7344096at2759"/>